<dbReference type="eggNOG" id="ENOG5031EUG">
    <property type="taxonomic scope" value="Bacteria"/>
</dbReference>
<evidence type="ECO:0000313" key="2">
    <source>
        <dbReference type="Proteomes" id="UP000054621"/>
    </source>
</evidence>
<reference evidence="1 2" key="1">
    <citation type="submission" date="2015-11" db="EMBL/GenBank/DDBJ databases">
        <title>Genomic analysis of 38 Legionella species identifies large and diverse effector repertoires.</title>
        <authorList>
            <person name="Burstein D."/>
            <person name="Amaro F."/>
            <person name="Zusman T."/>
            <person name="Lifshitz Z."/>
            <person name="Cohen O."/>
            <person name="Gilbert J.A."/>
            <person name="Pupko T."/>
            <person name="Shuman H.A."/>
            <person name="Segal G."/>
        </authorList>
    </citation>
    <scope>NUCLEOTIDE SEQUENCE [LARGE SCALE GENOMIC DNA]</scope>
    <source>
        <strain evidence="1 2">Mt.St.Helens-4</strain>
    </source>
</reference>
<comment type="caution">
    <text evidence="1">The sequence shown here is derived from an EMBL/GenBank/DDBJ whole genome shotgun (WGS) entry which is preliminary data.</text>
</comment>
<dbReference type="EMBL" id="LNYV01000034">
    <property type="protein sequence ID" value="KTD56136.1"/>
    <property type="molecule type" value="Genomic_DNA"/>
</dbReference>
<dbReference type="RefSeq" id="WP_027270273.1">
    <property type="nucleotide sequence ID" value="NZ_CAAAJE010000006.1"/>
</dbReference>
<dbReference type="AlphaFoldDB" id="A0A0W0YGQ2"/>
<organism evidence="1 2">
    <name type="scientific">Legionella sainthelensi</name>
    <dbReference type="NCBI Taxonomy" id="28087"/>
    <lineage>
        <taxon>Bacteria</taxon>
        <taxon>Pseudomonadati</taxon>
        <taxon>Pseudomonadota</taxon>
        <taxon>Gammaproteobacteria</taxon>
        <taxon>Legionellales</taxon>
        <taxon>Legionellaceae</taxon>
        <taxon>Legionella</taxon>
    </lineage>
</organism>
<dbReference type="OrthoDB" id="5646132at2"/>
<gene>
    <name evidence="1" type="ORF">Lsai_2266</name>
</gene>
<dbReference type="Proteomes" id="UP000054621">
    <property type="component" value="Unassembled WGS sequence"/>
</dbReference>
<proteinExistence type="predicted"/>
<name>A0A0W0YGQ2_9GAMM</name>
<protein>
    <submittedName>
        <fullName evidence="1">Uncharacterized protein</fullName>
    </submittedName>
</protein>
<evidence type="ECO:0000313" key="1">
    <source>
        <dbReference type="EMBL" id="KTD56136.1"/>
    </source>
</evidence>
<accession>A0A0W0YGQ2</accession>
<sequence length="230" mass="26071">MFSIKNQSQALFAHPLTIYPFRQYDLLEFAKQQGNRGLDDAGECHALVLAFLRDDNTRSALKENNLKVVLPIVRRLSFQLNGEAYREYGSESPEYNTYELPGIEPRQFYCSVDRNNLITLLKMLELNQGVVLKIGAEKVAAPTPQSSYPTHMLGIKKTGHGVFELFDPNKGIYEGNIQNLALKLLERVTHYTAKSKIIGYTTTPIKSPISNHRAMFIDDYSNTNKLISKL</sequence>
<dbReference type="PATRIC" id="fig|28087.4.peg.2440"/>